<dbReference type="PROSITE" id="PS51257">
    <property type="entry name" value="PROKAR_LIPOPROTEIN"/>
    <property type="match status" value="1"/>
</dbReference>
<comment type="caution">
    <text evidence="10">The sequence shown here is derived from an EMBL/GenBank/DDBJ whole genome shotgun (WGS) entry which is preliminary data.</text>
</comment>
<sequence length="297" mass="32783">MSSTRAPSQNAPIKYPWWYGGVGGIVACVATHPLDLAKVRLQTAPLPKPTIFQMVTKILANESVSGLYSGLTASILRQCTYTMARFGFYEFVKNNFIPANQLTNTAILLPVSMLSGAIGGFVGNPADVVNIRMQNDTQLPVEQRRAYRNAFSGITRIIREENPKTLFTGLSPNLIRGCLMTASQAVTYDIGKEYMVTKLQMNPSHKKTHFGASLLASLVATTICSPADVIKTRIMNAHKNQESAVRGMVRAVQKEGVLFLFRGWLPSFVRLGPNTIIIFLTVEQLKKHNIGLRLNQQ</sequence>
<dbReference type="PROSITE" id="PS50920">
    <property type="entry name" value="SOLCAR"/>
    <property type="match status" value="3"/>
</dbReference>
<keyword evidence="3 9" id="KW-0813">Transport</keyword>
<feature type="repeat" description="Solcar" evidence="8">
    <location>
        <begin position="204"/>
        <end position="288"/>
    </location>
</feature>
<comment type="subcellular location">
    <subcellularLocation>
        <location evidence="1">Membrane</location>
        <topology evidence="1">Multi-pass membrane protein</topology>
    </subcellularLocation>
</comment>
<comment type="similarity">
    <text evidence="2 9">Belongs to the mitochondrial carrier (TC 2.A.29) family.</text>
</comment>
<keyword evidence="11" id="KW-1185">Reference proteome</keyword>
<feature type="repeat" description="Solcar" evidence="8">
    <location>
        <begin position="15"/>
        <end position="95"/>
    </location>
</feature>
<name>A0A4C2E7I6_9SACH</name>
<evidence type="ECO:0000256" key="3">
    <source>
        <dbReference type="ARBA" id="ARBA00022448"/>
    </source>
</evidence>
<dbReference type="PANTHER" id="PTHR45618">
    <property type="entry name" value="MITOCHONDRIAL DICARBOXYLATE CARRIER-RELATED"/>
    <property type="match status" value="1"/>
</dbReference>
<dbReference type="Gene3D" id="1.50.40.10">
    <property type="entry name" value="Mitochondrial carrier domain"/>
    <property type="match status" value="1"/>
</dbReference>
<accession>A0A4C2E7I6</accession>
<dbReference type="SUPFAM" id="SSF103506">
    <property type="entry name" value="Mitochondrial carrier"/>
    <property type="match status" value="1"/>
</dbReference>
<evidence type="ECO:0000256" key="4">
    <source>
        <dbReference type="ARBA" id="ARBA00022692"/>
    </source>
</evidence>
<keyword evidence="7 8" id="KW-0472">Membrane</keyword>
<dbReference type="EMBL" id="BIMX01000008">
    <property type="protein sequence ID" value="GCE99226.1"/>
    <property type="molecule type" value="Genomic_DNA"/>
</dbReference>
<dbReference type="Pfam" id="PF00153">
    <property type="entry name" value="Mito_carr"/>
    <property type="match status" value="3"/>
</dbReference>
<evidence type="ECO:0000313" key="10">
    <source>
        <dbReference type="EMBL" id="GCE99226.1"/>
    </source>
</evidence>
<reference evidence="10 11" key="1">
    <citation type="submission" date="2019-01" db="EMBL/GenBank/DDBJ databases">
        <title>Draft Genome Sequencing of Zygosaccharomyces mellis Ca-7.</title>
        <authorList>
            <person name="Shiwa Y."/>
            <person name="Kanesaki Y."/>
            <person name="Ishige T."/>
            <person name="Mura K."/>
            <person name="Hori T."/>
            <person name="Tamura T."/>
        </authorList>
    </citation>
    <scope>NUCLEOTIDE SEQUENCE [LARGE SCALE GENOMIC DNA]</scope>
    <source>
        <strain evidence="10 11">Ca-7</strain>
    </source>
</reference>
<organism evidence="10 11">
    <name type="scientific">Zygosaccharomyces mellis</name>
    <dbReference type="NCBI Taxonomy" id="42258"/>
    <lineage>
        <taxon>Eukaryota</taxon>
        <taxon>Fungi</taxon>
        <taxon>Dikarya</taxon>
        <taxon>Ascomycota</taxon>
        <taxon>Saccharomycotina</taxon>
        <taxon>Saccharomycetes</taxon>
        <taxon>Saccharomycetales</taxon>
        <taxon>Saccharomycetaceae</taxon>
        <taxon>Zygosaccharomyces</taxon>
    </lineage>
</organism>
<evidence type="ECO:0000256" key="8">
    <source>
        <dbReference type="PROSITE-ProRule" id="PRU00282"/>
    </source>
</evidence>
<keyword evidence="6" id="KW-1133">Transmembrane helix</keyword>
<evidence type="ECO:0000256" key="7">
    <source>
        <dbReference type="ARBA" id="ARBA00023136"/>
    </source>
</evidence>
<keyword evidence="4 8" id="KW-0812">Transmembrane</keyword>
<evidence type="ECO:0000256" key="9">
    <source>
        <dbReference type="RuleBase" id="RU000488"/>
    </source>
</evidence>
<evidence type="ECO:0000313" key="11">
    <source>
        <dbReference type="Proteomes" id="UP000301737"/>
    </source>
</evidence>
<keyword evidence="5" id="KW-0677">Repeat</keyword>
<dbReference type="InterPro" id="IPR050391">
    <property type="entry name" value="Mito_Metabolite_Transporter"/>
</dbReference>
<dbReference type="Proteomes" id="UP000301737">
    <property type="component" value="Unassembled WGS sequence"/>
</dbReference>
<evidence type="ECO:0000256" key="5">
    <source>
        <dbReference type="ARBA" id="ARBA00022737"/>
    </source>
</evidence>
<dbReference type="GO" id="GO:0016020">
    <property type="term" value="C:membrane"/>
    <property type="evidence" value="ECO:0007669"/>
    <property type="project" value="UniProtKB-SubCell"/>
</dbReference>
<dbReference type="OrthoDB" id="448427at2759"/>
<evidence type="ECO:0000256" key="2">
    <source>
        <dbReference type="ARBA" id="ARBA00006375"/>
    </source>
</evidence>
<protein>
    <submittedName>
        <fullName evidence="10">Mitochondrial dicarboxylate transporter</fullName>
    </submittedName>
</protein>
<dbReference type="InterPro" id="IPR023395">
    <property type="entry name" value="MCP_dom_sf"/>
</dbReference>
<gene>
    <name evidence="10" type="primary">DIC1</name>
    <name evidence="10" type="ORF">ZYGM_003876</name>
</gene>
<proteinExistence type="inferred from homology"/>
<feature type="repeat" description="Solcar" evidence="8">
    <location>
        <begin position="103"/>
        <end position="194"/>
    </location>
</feature>
<dbReference type="AlphaFoldDB" id="A0A4C2E7I6"/>
<evidence type="ECO:0000256" key="6">
    <source>
        <dbReference type="ARBA" id="ARBA00022989"/>
    </source>
</evidence>
<dbReference type="InterPro" id="IPR018108">
    <property type="entry name" value="MCP_transmembrane"/>
</dbReference>
<evidence type="ECO:0000256" key="1">
    <source>
        <dbReference type="ARBA" id="ARBA00004141"/>
    </source>
</evidence>